<keyword evidence="3" id="KW-0539">Nucleus</keyword>
<feature type="compositionally biased region" description="Gly residues" evidence="5">
    <location>
        <begin position="96"/>
        <end position="105"/>
    </location>
</feature>
<feature type="domain" description="RRM" evidence="6">
    <location>
        <begin position="235"/>
        <end position="313"/>
    </location>
</feature>
<dbReference type="PANTHER" id="PTHR13798:SF11">
    <property type="entry name" value="RNA-BINDING PROTEIN 7-RELATED"/>
    <property type="match status" value="1"/>
</dbReference>
<feature type="domain" description="RRM" evidence="6">
    <location>
        <begin position="130"/>
        <end position="226"/>
    </location>
</feature>
<dbReference type="SMART" id="SM00360">
    <property type="entry name" value="RRM"/>
    <property type="match status" value="2"/>
</dbReference>
<protein>
    <recommendedName>
        <fullName evidence="6">RRM domain-containing protein</fullName>
    </recommendedName>
</protein>
<evidence type="ECO:0000256" key="4">
    <source>
        <dbReference type="PROSITE-ProRule" id="PRU00176"/>
    </source>
</evidence>
<evidence type="ECO:0000256" key="5">
    <source>
        <dbReference type="SAM" id="MobiDB-lite"/>
    </source>
</evidence>
<dbReference type="AlphaFoldDB" id="A0A5A8CWU4"/>
<proteinExistence type="predicted"/>
<reference evidence="7 8" key="1">
    <citation type="submission" date="2019-07" db="EMBL/GenBank/DDBJ databases">
        <title>Genomes of Cafeteria roenbergensis.</title>
        <authorList>
            <person name="Fischer M.G."/>
            <person name="Hackl T."/>
            <person name="Roman M."/>
        </authorList>
    </citation>
    <scope>NUCLEOTIDE SEQUENCE [LARGE SCALE GENOMIC DNA]</scope>
    <source>
        <strain evidence="7 8">BVI</strain>
    </source>
</reference>
<evidence type="ECO:0000256" key="2">
    <source>
        <dbReference type="ARBA" id="ARBA00022884"/>
    </source>
</evidence>
<keyword evidence="8" id="KW-1185">Reference proteome</keyword>
<evidence type="ECO:0000313" key="7">
    <source>
        <dbReference type="EMBL" id="KAA0156620.1"/>
    </source>
</evidence>
<evidence type="ECO:0000256" key="3">
    <source>
        <dbReference type="ARBA" id="ARBA00023242"/>
    </source>
</evidence>
<dbReference type="InterPro" id="IPR000504">
    <property type="entry name" value="RRM_dom"/>
</dbReference>
<dbReference type="CDD" id="cd00590">
    <property type="entry name" value="RRM_SF"/>
    <property type="match status" value="1"/>
</dbReference>
<dbReference type="Pfam" id="PF00076">
    <property type="entry name" value="RRM_1"/>
    <property type="match status" value="1"/>
</dbReference>
<dbReference type="EMBL" id="VLTN01000003">
    <property type="protein sequence ID" value="KAA0156620.1"/>
    <property type="molecule type" value="Genomic_DNA"/>
</dbReference>
<accession>A0A5A8CWU4</accession>
<feature type="compositionally biased region" description="Acidic residues" evidence="5">
    <location>
        <begin position="67"/>
        <end position="92"/>
    </location>
</feature>
<organism evidence="7 8">
    <name type="scientific">Cafeteria roenbergensis</name>
    <name type="common">Marine flagellate</name>
    <dbReference type="NCBI Taxonomy" id="33653"/>
    <lineage>
        <taxon>Eukaryota</taxon>
        <taxon>Sar</taxon>
        <taxon>Stramenopiles</taxon>
        <taxon>Bigyra</taxon>
        <taxon>Opalozoa</taxon>
        <taxon>Bicosoecida</taxon>
        <taxon>Cafeteriaceae</taxon>
        <taxon>Cafeteria</taxon>
    </lineage>
</organism>
<sequence>MLGPSAKRPRRLSGSGSERSSSCDPLPGLESDGASEAGSVPQHASQGSSSSSSGSSGSSDTSSTGEGDSDSESSSDSDSDSSSDDASCDEDDRGAASGGSIGPGTGEDATASLEGPGELLYDSNGADERSTVFVRGIDSRVTEAMLWELFSYAGPVVRVHLKRSGAGAGRPAPLATTDGSGDASRSTPPSLAFIEFFNRASADSAPWLLAGVRLFGSPIQLRRADLDRVADEDMWTVQVRGLPSAIDEACLADLFLPACAPASLRVVAPRPGGHPRPFAFADFLERKAACRAILCLSGCELFGSRLTMVLSRRTVGGALASQGYTSEYDALNRTRADDDAAPRYAAWRAQGMALACSHAERLGVKQTPADARRLTSQAATPPAAQSFRSPPAAHMSATAAAGGHPAAVPQYFSSAAAPAAPQWAPNGPQHSTHPGLFSGTGPASHFSSHAHG</sequence>
<dbReference type="InterPro" id="IPR012677">
    <property type="entry name" value="Nucleotide-bd_a/b_plait_sf"/>
</dbReference>
<feature type="region of interest" description="Disordered" evidence="5">
    <location>
        <begin position="1"/>
        <end position="124"/>
    </location>
</feature>
<dbReference type="Proteomes" id="UP000323011">
    <property type="component" value="Unassembled WGS sequence"/>
</dbReference>
<feature type="region of interest" description="Disordered" evidence="5">
    <location>
        <begin position="367"/>
        <end position="401"/>
    </location>
</feature>
<gene>
    <name evidence="7" type="ORF">FNF29_00731</name>
</gene>
<dbReference type="InterPro" id="IPR035979">
    <property type="entry name" value="RBD_domain_sf"/>
</dbReference>
<comment type="caution">
    <text evidence="7">The sequence shown here is derived from an EMBL/GenBank/DDBJ whole genome shotgun (WGS) entry which is preliminary data.</text>
</comment>
<comment type="subcellular location">
    <subcellularLocation>
        <location evidence="1">Nucleus</location>
        <location evidence="1">Nucleoplasm</location>
    </subcellularLocation>
</comment>
<dbReference type="PANTHER" id="PTHR13798">
    <property type="entry name" value="RNA BINDING MOTIF RBM PROTEIN -RELATED"/>
    <property type="match status" value="1"/>
</dbReference>
<dbReference type="SUPFAM" id="SSF54928">
    <property type="entry name" value="RNA-binding domain, RBD"/>
    <property type="match status" value="1"/>
</dbReference>
<evidence type="ECO:0000259" key="6">
    <source>
        <dbReference type="PROSITE" id="PS50102"/>
    </source>
</evidence>
<feature type="region of interest" description="Disordered" evidence="5">
    <location>
        <begin position="165"/>
        <end position="186"/>
    </location>
</feature>
<dbReference type="Gene3D" id="3.30.70.330">
    <property type="match status" value="2"/>
</dbReference>
<feature type="compositionally biased region" description="Low complexity" evidence="5">
    <location>
        <begin position="389"/>
        <end position="401"/>
    </location>
</feature>
<dbReference type="GO" id="GO:0003723">
    <property type="term" value="F:RNA binding"/>
    <property type="evidence" value="ECO:0007669"/>
    <property type="project" value="UniProtKB-UniRule"/>
</dbReference>
<keyword evidence="2 4" id="KW-0694">RNA-binding</keyword>
<evidence type="ECO:0000256" key="1">
    <source>
        <dbReference type="ARBA" id="ARBA00004642"/>
    </source>
</evidence>
<dbReference type="OMA" id="DSKGECQ"/>
<feature type="compositionally biased region" description="Low complexity" evidence="5">
    <location>
        <begin position="12"/>
        <end position="22"/>
    </location>
</feature>
<feature type="region of interest" description="Disordered" evidence="5">
    <location>
        <begin position="419"/>
        <end position="452"/>
    </location>
</feature>
<feature type="compositionally biased region" description="Low complexity" evidence="5">
    <location>
        <begin position="47"/>
        <end position="66"/>
    </location>
</feature>
<dbReference type="PROSITE" id="PS50102">
    <property type="entry name" value="RRM"/>
    <property type="match status" value="2"/>
</dbReference>
<name>A0A5A8CWU4_CAFRO</name>
<dbReference type="InterPro" id="IPR052285">
    <property type="entry name" value="NEXT_complex_subunit"/>
</dbReference>
<dbReference type="GO" id="GO:0005654">
    <property type="term" value="C:nucleoplasm"/>
    <property type="evidence" value="ECO:0007669"/>
    <property type="project" value="UniProtKB-SubCell"/>
</dbReference>
<evidence type="ECO:0000313" key="8">
    <source>
        <dbReference type="Proteomes" id="UP000323011"/>
    </source>
</evidence>
<feature type="compositionally biased region" description="Polar residues" evidence="5">
    <location>
        <begin position="177"/>
        <end position="186"/>
    </location>
</feature>